<evidence type="ECO:0000256" key="1">
    <source>
        <dbReference type="SAM" id="MobiDB-lite"/>
    </source>
</evidence>
<sequence length="105" mass="11719">MRKKKEMKNEEEEDEAKEQEEKVVSNVIVDDGDIVNNCLIVQPSIGQGGGRGGGHGSGREGHRGGQETYNALDDDEELKQCIRKLKQRFGIRSIITDSNEAMRCE</sequence>
<proteinExistence type="predicted"/>
<feature type="compositionally biased region" description="Acidic residues" evidence="1">
    <location>
        <begin position="9"/>
        <end position="18"/>
    </location>
</feature>
<dbReference type="AlphaFoldDB" id="A0A8H3M4L0"/>
<reference evidence="2" key="1">
    <citation type="submission" date="2019-10" db="EMBL/GenBank/DDBJ databases">
        <title>Conservation and host-specific expression of non-tandemly repeated heterogenous ribosome RNA gene in arbuscular mycorrhizal fungi.</title>
        <authorList>
            <person name="Maeda T."/>
            <person name="Kobayashi Y."/>
            <person name="Nakagawa T."/>
            <person name="Ezawa T."/>
            <person name="Yamaguchi K."/>
            <person name="Bino T."/>
            <person name="Nishimoto Y."/>
            <person name="Shigenobu S."/>
            <person name="Kawaguchi M."/>
        </authorList>
    </citation>
    <scope>NUCLEOTIDE SEQUENCE</scope>
    <source>
        <strain evidence="2">HR1</strain>
    </source>
</reference>
<feature type="compositionally biased region" description="Gly residues" evidence="1">
    <location>
        <begin position="46"/>
        <end position="56"/>
    </location>
</feature>
<evidence type="ECO:0000313" key="3">
    <source>
        <dbReference type="Proteomes" id="UP000615446"/>
    </source>
</evidence>
<organism evidence="2 3">
    <name type="scientific">Rhizophagus clarus</name>
    <dbReference type="NCBI Taxonomy" id="94130"/>
    <lineage>
        <taxon>Eukaryota</taxon>
        <taxon>Fungi</taxon>
        <taxon>Fungi incertae sedis</taxon>
        <taxon>Mucoromycota</taxon>
        <taxon>Glomeromycotina</taxon>
        <taxon>Glomeromycetes</taxon>
        <taxon>Glomerales</taxon>
        <taxon>Glomeraceae</taxon>
        <taxon>Rhizophagus</taxon>
    </lineage>
</organism>
<feature type="region of interest" description="Disordered" evidence="1">
    <location>
        <begin position="44"/>
        <end position="73"/>
    </location>
</feature>
<gene>
    <name evidence="2" type="ORF">RCL2_002428400</name>
</gene>
<feature type="region of interest" description="Disordered" evidence="1">
    <location>
        <begin position="1"/>
        <end position="23"/>
    </location>
</feature>
<dbReference type="EMBL" id="BLAL01000261">
    <property type="protein sequence ID" value="GES97706.1"/>
    <property type="molecule type" value="Genomic_DNA"/>
</dbReference>
<evidence type="ECO:0000313" key="2">
    <source>
        <dbReference type="EMBL" id="GES97706.1"/>
    </source>
</evidence>
<comment type="caution">
    <text evidence="2">The sequence shown here is derived from an EMBL/GenBank/DDBJ whole genome shotgun (WGS) entry which is preliminary data.</text>
</comment>
<dbReference type="Proteomes" id="UP000615446">
    <property type="component" value="Unassembled WGS sequence"/>
</dbReference>
<name>A0A8H3M4L0_9GLOM</name>
<protein>
    <submittedName>
        <fullName evidence="2">Uncharacterized protein</fullName>
    </submittedName>
</protein>
<accession>A0A8H3M4L0</accession>